<dbReference type="InterPro" id="IPR028958">
    <property type="entry name" value="Imm42"/>
</dbReference>
<accession>A0A2Z4YU24</accession>
<proteinExistence type="predicted"/>
<organism evidence="1 2">
    <name type="scientific">Rhizobium leguminosarum</name>
    <dbReference type="NCBI Taxonomy" id="384"/>
    <lineage>
        <taxon>Bacteria</taxon>
        <taxon>Pseudomonadati</taxon>
        <taxon>Pseudomonadota</taxon>
        <taxon>Alphaproteobacteria</taxon>
        <taxon>Hyphomicrobiales</taxon>
        <taxon>Rhizobiaceae</taxon>
        <taxon>Rhizobium/Agrobacterium group</taxon>
        <taxon>Rhizobium</taxon>
    </lineage>
</organism>
<dbReference type="EMBL" id="CP030764">
    <property type="protein sequence ID" value="AXA44914.1"/>
    <property type="molecule type" value="Genomic_DNA"/>
</dbReference>
<evidence type="ECO:0000313" key="1">
    <source>
        <dbReference type="EMBL" id="AXA44914.1"/>
    </source>
</evidence>
<dbReference type="RefSeq" id="WP_112908666.1">
    <property type="nucleotide sequence ID" value="NZ_CP030764.1"/>
</dbReference>
<dbReference type="Proteomes" id="UP000251166">
    <property type="component" value="Plasmid unnamed4"/>
</dbReference>
<keyword evidence="1" id="KW-0614">Plasmid</keyword>
<sequence length="175" mass="20704">MEFGDRTRFAITVELNENHGGLWMYGRFCYWIAGESIGNYDAVTSLRDILFRMRYLHSDRGQRTCPELMKLSTEKMFSVISAALRNDDDEIYNYIPEEFPFARLDVGIHVDVMDNYDIYLVDNKYASKILYFNFERKELKHFLLDVDEFDRVSLDAYDYLDRIYDAAEESEGEVS</sequence>
<reference evidence="1 2" key="1">
    <citation type="submission" date="2018-07" db="EMBL/GenBank/DDBJ databases">
        <title>Rhizobium leguminosarum strain:ATCC 14479 Genome sequencing and assembly.</title>
        <authorList>
            <person name="Chakraborty R."/>
        </authorList>
    </citation>
    <scope>NUCLEOTIDE SEQUENCE [LARGE SCALE GENOMIC DNA]</scope>
    <source>
        <strain evidence="1 2">ATCC 14479</strain>
        <plasmid evidence="2">Plasmid unnamed4</plasmid>
    </source>
</reference>
<dbReference type="Pfam" id="PF15593">
    <property type="entry name" value="Imm42"/>
    <property type="match status" value="1"/>
</dbReference>
<geneLocation type="plasmid" evidence="1 2">
    <name>unnamed4</name>
</geneLocation>
<dbReference type="AlphaFoldDB" id="A0A2Z4YU24"/>
<name>A0A2Z4YU24_RHILE</name>
<gene>
    <name evidence="1" type="ORF">DLJ82_6944</name>
</gene>
<protein>
    <submittedName>
        <fullName evidence="1">Immunity protein 23 family protein</fullName>
    </submittedName>
</protein>
<evidence type="ECO:0000313" key="2">
    <source>
        <dbReference type="Proteomes" id="UP000251166"/>
    </source>
</evidence>